<dbReference type="AlphaFoldDB" id="A0A1F7VBE8"/>
<dbReference type="EMBL" id="MGER01000059">
    <property type="protein sequence ID" value="OGL87775.1"/>
    <property type="molecule type" value="Genomic_DNA"/>
</dbReference>
<dbReference type="SUPFAM" id="SSF53383">
    <property type="entry name" value="PLP-dependent transferases"/>
    <property type="match status" value="1"/>
</dbReference>
<reference evidence="2 3" key="1">
    <citation type="journal article" date="2016" name="Nat. Commun.">
        <title>Thousands of microbial genomes shed light on interconnected biogeochemical processes in an aquifer system.</title>
        <authorList>
            <person name="Anantharaman K."/>
            <person name="Brown C.T."/>
            <person name="Hug L.A."/>
            <person name="Sharon I."/>
            <person name="Castelle C.J."/>
            <person name="Probst A.J."/>
            <person name="Thomas B.C."/>
            <person name="Singh A."/>
            <person name="Wilkins M.J."/>
            <person name="Karaoz U."/>
            <person name="Brodie E.L."/>
            <person name="Williams K.H."/>
            <person name="Hubbard S.S."/>
            <person name="Banfield J.F."/>
        </authorList>
    </citation>
    <scope>NUCLEOTIDE SEQUENCE [LARGE SCALE GENOMIC DNA]</scope>
</reference>
<sequence length="382" mass="43556">MVSLSPALRFEHFQLPAAQPYALPFPLNQEKIRYYYFARNGIWDAMKIFALSPGDEVLMPALTSGIEVDVVRAYGLKPVFYNIQNDLSPHLTDARTKITERTKLFYLIHYLGFPQPLPEISQFCHTHNLQLFEDAALSFLSADSSGRPLGSTGDVGLFCPRKTAPIPHGGILLINSNKYPTPTTKLYKPPLYSTLGAATSLFLQGERAYGGFRGLASDLLIHRCIPKIKKTLSLLNMKYVETGTPLFDKSKTALTMSLVSRSLLLRFDYHKLFLQRRTNYQQLVSLLQDIPHITIQFPELPPHACPMDCMIYINKRDEVMEKLKVQNIETSRIWWWNRPREIAQPYPAIKKILEDNIVLPIHQDLASHQIETMAMALRNAIN</sequence>
<keyword evidence="1" id="KW-0663">Pyridoxal phosphate</keyword>
<dbReference type="Gene3D" id="3.90.1150.10">
    <property type="entry name" value="Aspartate Aminotransferase, domain 1"/>
    <property type="match status" value="1"/>
</dbReference>
<evidence type="ECO:0008006" key="4">
    <source>
        <dbReference type="Google" id="ProtNLM"/>
    </source>
</evidence>
<dbReference type="Pfam" id="PF01041">
    <property type="entry name" value="DegT_DnrJ_EryC1"/>
    <property type="match status" value="2"/>
</dbReference>
<dbReference type="InterPro" id="IPR015421">
    <property type="entry name" value="PyrdxlP-dep_Trfase_major"/>
</dbReference>
<evidence type="ECO:0000256" key="1">
    <source>
        <dbReference type="RuleBase" id="RU004508"/>
    </source>
</evidence>
<accession>A0A1F7VBE8</accession>
<dbReference type="InterPro" id="IPR015422">
    <property type="entry name" value="PyrdxlP-dep_Trfase_small"/>
</dbReference>
<organism evidence="2 3">
    <name type="scientific">Candidatus Uhrbacteria bacterium RIFCSPLOWO2_02_FULL_49_11</name>
    <dbReference type="NCBI Taxonomy" id="1802409"/>
    <lineage>
        <taxon>Bacteria</taxon>
        <taxon>Candidatus Uhriibacteriota</taxon>
    </lineage>
</organism>
<evidence type="ECO:0000313" key="2">
    <source>
        <dbReference type="EMBL" id="OGL87775.1"/>
    </source>
</evidence>
<dbReference type="Gene3D" id="3.40.640.10">
    <property type="entry name" value="Type I PLP-dependent aspartate aminotransferase-like (Major domain)"/>
    <property type="match status" value="1"/>
</dbReference>
<name>A0A1F7VBE8_9BACT</name>
<dbReference type="GO" id="GO:0008483">
    <property type="term" value="F:transaminase activity"/>
    <property type="evidence" value="ECO:0007669"/>
    <property type="project" value="TreeGrafter"/>
</dbReference>
<comment type="caution">
    <text evidence="2">The sequence shown here is derived from an EMBL/GenBank/DDBJ whole genome shotgun (WGS) entry which is preliminary data.</text>
</comment>
<proteinExistence type="inferred from homology"/>
<dbReference type="PANTHER" id="PTHR30244:SF34">
    <property type="entry name" value="DTDP-4-AMINO-4,6-DIDEOXYGALACTOSE TRANSAMINASE"/>
    <property type="match status" value="1"/>
</dbReference>
<dbReference type="InterPro" id="IPR000653">
    <property type="entry name" value="DegT/StrS_aminotransferase"/>
</dbReference>
<dbReference type="PANTHER" id="PTHR30244">
    <property type="entry name" value="TRANSAMINASE"/>
    <property type="match status" value="1"/>
</dbReference>
<comment type="similarity">
    <text evidence="1">Belongs to the DegT/DnrJ/EryC1 family.</text>
</comment>
<dbReference type="Proteomes" id="UP000178264">
    <property type="component" value="Unassembled WGS sequence"/>
</dbReference>
<evidence type="ECO:0000313" key="3">
    <source>
        <dbReference type="Proteomes" id="UP000178264"/>
    </source>
</evidence>
<protein>
    <recommendedName>
        <fullName evidence="4">DegT/DnrJ/EryC1/StrS aminotransferase</fullName>
    </recommendedName>
</protein>
<dbReference type="GO" id="GO:0030170">
    <property type="term" value="F:pyridoxal phosphate binding"/>
    <property type="evidence" value="ECO:0007669"/>
    <property type="project" value="TreeGrafter"/>
</dbReference>
<gene>
    <name evidence="2" type="ORF">A3I42_02535</name>
</gene>
<dbReference type="InterPro" id="IPR015424">
    <property type="entry name" value="PyrdxlP-dep_Trfase"/>
</dbReference>
<dbReference type="GO" id="GO:0000271">
    <property type="term" value="P:polysaccharide biosynthetic process"/>
    <property type="evidence" value="ECO:0007669"/>
    <property type="project" value="TreeGrafter"/>
</dbReference>